<organism evidence="1 2">
    <name type="scientific">Nannocystis radixulma</name>
    <dbReference type="NCBI Taxonomy" id="2995305"/>
    <lineage>
        <taxon>Bacteria</taxon>
        <taxon>Pseudomonadati</taxon>
        <taxon>Myxococcota</taxon>
        <taxon>Polyangia</taxon>
        <taxon>Nannocystales</taxon>
        <taxon>Nannocystaceae</taxon>
        <taxon>Nannocystis</taxon>
    </lineage>
</organism>
<name>A0ABT5BMZ3_9BACT</name>
<protein>
    <recommendedName>
        <fullName evidence="3">Lipoprotein</fullName>
    </recommendedName>
</protein>
<dbReference type="EMBL" id="JAQNDN010000027">
    <property type="protein sequence ID" value="MDC0675048.1"/>
    <property type="molecule type" value="Genomic_DNA"/>
</dbReference>
<gene>
    <name evidence="1" type="ORF">POL58_45315</name>
</gene>
<comment type="caution">
    <text evidence="1">The sequence shown here is derived from an EMBL/GenBank/DDBJ whole genome shotgun (WGS) entry which is preliminary data.</text>
</comment>
<dbReference type="PROSITE" id="PS51257">
    <property type="entry name" value="PROKAR_LIPOPROTEIN"/>
    <property type="match status" value="1"/>
</dbReference>
<reference evidence="1 2" key="1">
    <citation type="submission" date="2022-11" db="EMBL/GenBank/DDBJ databases">
        <title>Minimal conservation of predation-associated metabolite biosynthetic gene clusters underscores biosynthetic potential of Myxococcota including descriptions for ten novel species: Archangium lansinium sp. nov., Myxococcus landrumus sp. nov., Nannocystis bai.</title>
        <authorList>
            <person name="Ahearne A."/>
            <person name="Stevens C."/>
            <person name="Dowd S."/>
        </authorList>
    </citation>
    <scope>NUCLEOTIDE SEQUENCE [LARGE SCALE GENOMIC DNA]</scope>
    <source>
        <strain evidence="1 2">NCELM</strain>
    </source>
</reference>
<accession>A0ABT5BMZ3</accession>
<evidence type="ECO:0008006" key="3">
    <source>
        <dbReference type="Google" id="ProtNLM"/>
    </source>
</evidence>
<evidence type="ECO:0000313" key="2">
    <source>
        <dbReference type="Proteomes" id="UP001217838"/>
    </source>
</evidence>
<dbReference type="RefSeq" id="WP_272009748.1">
    <property type="nucleotide sequence ID" value="NZ_JAQNDN010000027.1"/>
</dbReference>
<keyword evidence="2" id="KW-1185">Reference proteome</keyword>
<evidence type="ECO:0000313" key="1">
    <source>
        <dbReference type="EMBL" id="MDC0675048.1"/>
    </source>
</evidence>
<dbReference type="Proteomes" id="UP001217838">
    <property type="component" value="Unassembled WGS sequence"/>
</dbReference>
<proteinExistence type="predicted"/>
<sequence length="185" mass="19346">MIPVRAASLVLASLVGSTGCWMSMPVLESSASPGMVPAVIAPESDAAVAVGEVDESLDDVDGGDPSALPEPSGQLEVEAELVEARSAPHCGKSKYVVVMRYAVKRVIAGTYDERDLYVAHMCPELGLPLCSGGKGERVRHFRAGEVHRLSLARGTGSGAIVDKFKDGDAGELPRYRARCGALVAP</sequence>